<dbReference type="GO" id="GO:0005840">
    <property type="term" value="C:ribosome"/>
    <property type="evidence" value="ECO:0007669"/>
    <property type="project" value="UniProtKB-KW"/>
</dbReference>
<dbReference type="GO" id="GO:1990904">
    <property type="term" value="C:ribonucleoprotein complex"/>
    <property type="evidence" value="ECO:0007669"/>
    <property type="project" value="UniProtKB-KW"/>
</dbReference>
<evidence type="ECO:0000313" key="6">
    <source>
        <dbReference type="EMBL" id="CAE0485356.1"/>
    </source>
</evidence>
<organism evidence="6">
    <name type="scientific">Dunaliella tertiolecta</name>
    <name type="common">Green alga</name>
    <dbReference type="NCBI Taxonomy" id="3047"/>
    <lineage>
        <taxon>Eukaryota</taxon>
        <taxon>Viridiplantae</taxon>
        <taxon>Chlorophyta</taxon>
        <taxon>core chlorophytes</taxon>
        <taxon>Chlorophyceae</taxon>
        <taxon>CS clade</taxon>
        <taxon>Chlamydomonadales</taxon>
        <taxon>Dunaliellaceae</taxon>
        <taxon>Dunaliella</taxon>
    </lineage>
</organism>
<accession>A0A7S3QK45</accession>
<dbReference type="PIRSF" id="PIRSF002190">
    <property type="entry name" value="Ribosomal_L18a"/>
    <property type="match status" value="1"/>
</dbReference>
<dbReference type="Pfam" id="PF01775">
    <property type="entry name" value="Ribosomal_L18A"/>
    <property type="match status" value="1"/>
</dbReference>
<keyword evidence="3 4" id="KW-0687">Ribonucleoprotein</keyword>
<gene>
    <name evidence="6" type="ORF">DTER00134_LOCUS395</name>
</gene>
<dbReference type="InterPro" id="IPR023573">
    <property type="entry name" value="Ribosomal_eL20_dom"/>
</dbReference>
<dbReference type="AlphaFoldDB" id="A0A7S3QK45"/>
<dbReference type="HAMAP" id="MF_00273">
    <property type="entry name" value="Ribosomal_eL20"/>
    <property type="match status" value="1"/>
</dbReference>
<dbReference type="InterPro" id="IPR028877">
    <property type="entry name" value="Ribosomal_eL20"/>
</dbReference>
<dbReference type="FunFam" id="3.10.20.10:FF:000002">
    <property type="entry name" value="60S ribosomal protein L18a"/>
    <property type="match status" value="1"/>
</dbReference>
<feature type="domain" description="Large ribosomal subunit protein eL20" evidence="5">
    <location>
        <begin position="12"/>
        <end position="133"/>
    </location>
</feature>
<comment type="similarity">
    <text evidence="1 4">Belongs to the eukaryotic ribosomal protein eL20 family.</text>
</comment>
<reference evidence="6" key="1">
    <citation type="submission" date="2021-01" db="EMBL/GenBank/DDBJ databases">
        <authorList>
            <person name="Corre E."/>
            <person name="Pelletier E."/>
            <person name="Niang G."/>
            <person name="Scheremetjew M."/>
            <person name="Finn R."/>
            <person name="Kale V."/>
            <person name="Holt S."/>
            <person name="Cochrane G."/>
            <person name="Meng A."/>
            <person name="Brown T."/>
            <person name="Cohen L."/>
        </authorList>
    </citation>
    <scope>NUCLEOTIDE SEQUENCE</scope>
    <source>
        <strain evidence="6">CCMP1320</strain>
    </source>
</reference>
<dbReference type="GO" id="GO:0006412">
    <property type="term" value="P:translation"/>
    <property type="evidence" value="ECO:0007669"/>
    <property type="project" value="InterPro"/>
</dbReference>
<dbReference type="PANTHER" id="PTHR10052">
    <property type="entry name" value="60S RIBOSOMAL PROTEIN L18A"/>
    <property type="match status" value="1"/>
</dbReference>
<evidence type="ECO:0000256" key="1">
    <source>
        <dbReference type="ARBA" id="ARBA00009362"/>
    </source>
</evidence>
<sequence>MVQTQEGIFKFHQYQVVGRHMPTEQEPNPTVYRMKVWAPDAIRAKSKFWYFLRKLRRVKKANGQIVSVNEIFEKRPTTVKNFGIWVRYQSRTGYHNMYKEYRDTTLNGAVSQLYQEMSARHRVRYPCIQIIKTATVAPKDCKRANTQQFHDSKIKFPKTFNLIRPSAPERKSIYKAKRPTVCMI</sequence>
<dbReference type="FunFam" id="3.10.20.10:FF:000001">
    <property type="entry name" value="60S ribosomal protein L18a"/>
    <property type="match status" value="1"/>
</dbReference>
<evidence type="ECO:0000259" key="5">
    <source>
        <dbReference type="Pfam" id="PF01775"/>
    </source>
</evidence>
<dbReference type="EMBL" id="HBIP01000902">
    <property type="protein sequence ID" value="CAE0485356.1"/>
    <property type="molecule type" value="Transcribed_RNA"/>
</dbReference>
<dbReference type="SUPFAM" id="SSF160374">
    <property type="entry name" value="RplX-like"/>
    <property type="match status" value="1"/>
</dbReference>
<evidence type="ECO:0000256" key="2">
    <source>
        <dbReference type="ARBA" id="ARBA00022980"/>
    </source>
</evidence>
<name>A0A7S3QK45_DUNTE</name>
<dbReference type="Gene3D" id="3.10.20.10">
    <property type="match status" value="2"/>
</dbReference>
<protein>
    <recommendedName>
        <fullName evidence="4">60S ribosomal protein L18a</fullName>
    </recommendedName>
</protein>
<dbReference type="InterPro" id="IPR021138">
    <property type="entry name" value="Ribosomal_eL20_eukaryotes"/>
</dbReference>
<dbReference type="GO" id="GO:0003735">
    <property type="term" value="F:structural constituent of ribosome"/>
    <property type="evidence" value="ECO:0007669"/>
    <property type="project" value="InterPro"/>
</dbReference>
<evidence type="ECO:0000256" key="4">
    <source>
        <dbReference type="PIRNR" id="PIRNR002190"/>
    </source>
</evidence>
<keyword evidence="2 4" id="KW-0689">Ribosomal protein</keyword>
<proteinExistence type="inferred from homology"/>
<evidence type="ECO:0000256" key="3">
    <source>
        <dbReference type="ARBA" id="ARBA00023274"/>
    </source>
</evidence>